<dbReference type="Proteomes" id="UP000192610">
    <property type="component" value="Unassembled WGS sequence"/>
</dbReference>
<dbReference type="RefSeq" id="WP_081202801.1">
    <property type="nucleotide sequence ID" value="NZ_FOCZ01000006.1"/>
</dbReference>
<reference evidence="3" key="1">
    <citation type="submission" date="2016-04" db="EMBL/GenBank/DDBJ databases">
        <authorList>
            <person name="Chen L."/>
            <person name="Zhuang W."/>
            <person name="Wang G."/>
        </authorList>
    </citation>
    <scope>NUCLEOTIDE SEQUENCE [LARGE SCALE GENOMIC DNA]</scope>
    <source>
        <strain evidence="3">17621</strain>
    </source>
</reference>
<gene>
    <name evidence="2" type="ORF">A4H97_10305</name>
</gene>
<dbReference type="EMBL" id="LVXG01000034">
    <property type="protein sequence ID" value="OQP44745.1"/>
    <property type="molecule type" value="Genomic_DNA"/>
</dbReference>
<protein>
    <recommendedName>
        <fullName evidence="4">DUF4199 domain-containing protein</fullName>
    </recommendedName>
</protein>
<sequence>MSTEPSGKSASLLYGLLYGAASIAFTVFLYLGGVKTFMSPVARLGIIVPIAFAVLTAWQQKKIQGGYLEFSEALKTIFKAMVIGLALSMVFEYILFNYIDVAFNQALMQATSEEMERSLKGQMSQEKIDDLVEKIGTVDQHSFKIQALTFAIRCILHFVLALIVSAIMKKKRPMFENSFNQ</sequence>
<keyword evidence="3" id="KW-1185">Reference proteome</keyword>
<feature type="transmembrane region" description="Helical" evidence="1">
    <location>
        <begin position="12"/>
        <end position="31"/>
    </location>
</feature>
<dbReference type="OrthoDB" id="664023at2"/>
<feature type="transmembrane region" description="Helical" evidence="1">
    <location>
        <begin position="78"/>
        <end position="99"/>
    </location>
</feature>
<keyword evidence="1" id="KW-0812">Transmembrane</keyword>
<dbReference type="Pfam" id="PF13858">
    <property type="entry name" value="DUF4199"/>
    <property type="match status" value="1"/>
</dbReference>
<keyword evidence="1" id="KW-1133">Transmembrane helix</keyword>
<dbReference type="InterPro" id="IPR025250">
    <property type="entry name" value="DUF4199"/>
</dbReference>
<comment type="caution">
    <text evidence="2">The sequence shown here is derived from an EMBL/GenBank/DDBJ whole genome shotgun (WGS) entry which is preliminary data.</text>
</comment>
<proteinExistence type="predicted"/>
<dbReference type="AlphaFoldDB" id="A0A1V9EFP4"/>
<evidence type="ECO:0000313" key="3">
    <source>
        <dbReference type="Proteomes" id="UP000192610"/>
    </source>
</evidence>
<name>A0A1V9EFP4_9BACT</name>
<evidence type="ECO:0008006" key="4">
    <source>
        <dbReference type="Google" id="ProtNLM"/>
    </source>
</evidence>
<evidence type="ECO:0000256" key="1">
    <source>
        <dbReference type="SAM" id="Phobius"/>
    </source>
</evidence>
<organism evidence="2 3">
    <name type="scientific">Niastella yeongjuensis</name>
    <dbReference type="NCBI Taxonomy" id="354355"/>
    <lineage>
        <taxon>Bacteria</taxon>
        <taxon>Pseudomonadati</taxon>
        <taxon>Bacteroidota</taxon>
        <taxon>Chitinophagia</taxon>
        <taxon>Chitinophagales</taxon>
        <taxon>Chitinophagaceae</taxon>
        <taxon>Niastella</taxon>
    </lineage>
</organism>
<dbReference type="STRING" id="354355.SAMN05660816_03478"/>
<feature type="transmembrane region" description="Helical" evidence="1">
    <location>
        <begin position="37"/>
        <end position="58"/>
    </location>
</feature>
<keyword evidence="1" id="KW-0472">Membrane</keyword>
<evidence type="ECO:0000313" key="2">
    <source>
        <dbReference type="EMBL" id="OQP44745.1"/>
    </source>
</evidence>
<feature type="transmembrane region" description="Helical" evidence="1">
    <location>
        <begin position="150"/>
        <end position="168"/>
    </location>
</feature>
<accession>A0A1V9EFP4</accession>